<gene>
    <name evidence="2" type="ORF">PPSIR1_10840</name>
</gene>
<dbReference type="STRING" id="391625.PPSIR1_10840"/>
<dbReference type="OrthoDB" id="5507282at2"/>
<evidence type="ECO:0000313" key="2">
    <source>
        <dbReference type="EMBL" id="EDM79094.1"/>
    </source>
</evidence>
<feature type="region of interest" description="Disordered" evidence="1">
    <location>
        <begin position="276"/>
        <end position="318"/>
    </location>
</feature>
<dbReference type="AlphaFoldDB" id="A6G502"/>
<evidence type="ECO:0000256" key="1">
    <source>
        <dbReference type="SAM" id="MobiDB-lite"/>
    </source>
</evidence>
<keyword evidence="3" id="KW-1185">Reference proteome</keyword>
<reference evidence="2 3" key="1">
    <citation type="submission" date="2007-06" db="EMBL/GenBank/DDBJ databases">
        <authorList>
            <person name="Shimkets L."/>
            <person name="Ferriera S."/>
            <person name="Johnson J."/>
            <person name="Kravitz S."/>
            <person name="Beeson K."/>
            <person name="Sutton G."/>
            <person name="Rogers Y.-H."/>
            <person name="Friedman R."/>
            <person name="Frazier M."/>
            <person name="Venter J.C."/>
        </authorList>
    </citation>
    <scope>NUCLEOTIDE SEQUENCE [LARGE SCALE GENOMIC DNA]</scope>
    <source>
        <strain evidence="2 3">SIR-1</strain>
    </source>
</reference>
<evidence type="ECO:0008006" key="4">
    <source>
        <dbReference type="Google" id="ProtNLM"/>
    </source>
</evidence>
<organism evidence="2 3">
    <name type="scientific">Plesiocystis pacifica SIR-1</name>
    <dbReference type="NCBI Taxonomy" id="391625"/>
    <lineage>
        <taxon>Bacteria</taxon>
        <taxon>Pseudomonadati</taxon>
        <taxon>Myxococcota</taxon>
        <taxon>Polyangia</taxon>
        <taxon>Nannocystales</taxon>
        <taxon>Nannocystaceae</taxon>
        <taxon>Plesiocystis</taxon>
    </lineage>
</organism>
<dbReference type="RefSeq" id="WP_006971801.1">
    <property type="nucleotide sequence ID" value="NZ_ABCS01000023.1"/>
</dbReference>
<sequence>MPRPRRSSTPPSRRALSWGGGALACALGLSCVFGFRGQLGFADRQPLDGVETVQLHLPPTQLSIIGDGSRTDIDWSGIWSTLGGNSNSALANVERAELVWETFEGIGRLRAELPVDIRDMTVLDELEVESASYLAHEVRGAGDVFVSGVDAYLDIDLEGGSVEVLGGLDEVRVDTVRGNIEVTTGAAADLRTGAGSVTLRSELPAAITVDCAGTVLIELASDSNLALDVGEAGPIEVDLDNARHLGGGSYVRTLGQGSVPVHVRAGGGAVTVRMIVEPEPETETETDTGDTTDTETDTTDGDTTDDGDATDTGGTTGP</sequence>
<name>A6G502_9BACT</name>
<comment type="caution">
    <text evidence="2">The sequence shown here is derived from an EMBL/GenBank/DDBJ whole genome shotgun (WGS) entry which is preliminary data.</text>
</comment>
<protein>
    <recommendedName>
        <fullName evidence="4">Adhesin domain-containing protein</fullName>
    </recommendedName>
</protein>
<dbReference type="PROSITE" id="PS51257">
    <property type="entry name" value="PROKAR_LIPOPROTEIN"/>
    <property type="match status" value="1"/>
</dbReference>
<proteinExistence type="predicted"/>
<evidence type="ECO:0000313" key="3">
    <source>
        <dbReference type="Proteomes" id="UP000005801"/>
    </source>
</evidence>
<accession>A6G502</accession>
<feature type="compositionally biased region" description="Acidic residues" evidence="1">
    <location>
        <begin position="278"/>
        <end position="309"/>
    </location>
</feature>
<dbReference type="Proteomes" id="UP000005801">
    <property type="component" value="Unassembled WGS sequence"/>
</dbReference>
<dbReference type="EMBL" id="ABCS01000023">
    <property type="protein sequence ID" value="EDM79094.1"/>
    <property type="molecule type" value="Genomic_DNA"/>
</dbReference>